<dbReference type="OrthoDB" id="9801042at2"/>
<dbReference type="Gene3D" id="3.40.50.620">
    <property type="entry name" value="HUPs"/>
    <property type="match status" value="1"/>
</dbReference>
<evidence type="ECO:0000256" key="1">
    <source>
        <dbReference type="ARBA" id="ARBA00005594"/>
    </source>
</evidence>
<evidence type="ECO:0000256" key="5">
    <source>
        <dbReference type="ARBA" id="ARBA00022840"/>
    </source>
</evidence>
<accession>A0A224AJM3</accession>
<keyword evidence="3 10" id="KW-0436">Ligase</keyword>
<dbReference type="Pfam" id="PF00579">
    <property type="entry name" value="tRNA-synt_1b"/>
    <property type="match status" value="1"/>
</dbReference>
<keyword evidence="4 10" id="KW-0547">Nucleotide-binding</keyword>
<evidence type="ECO:0000313" key="12">
    <source>
        <dbReference type="Proteomes" id="UP000263619"/>
    </source>
</evidence>
<name>A0A224AJM3_9FLAO</name>
<dbReference type="GO" id="GO:0006436">
    <property type="term" value="P:tryptophanyl-tRNA aminoacylation"/>
    <property type="evidence" value="ECO:0007669"/>
    <property type="project" value="UniProtKB-UniRule"/>
</dbReference>
<dbReference type="RefSeq" id="WP_119305316.1">
    <property type="nucleotide sequence ID" value="NZ_AP014608.1"/>
</dbReference>
<dbReference type="GO" id="GO:0005829">
    <property type="term" value="C:cytosol"/>
    <property type="evidence" value="ECO:0007669"/>
    <property type="project" value="TreeGrafter"/>
</dbReference>
<dbReference type="PANTHER" id="PTHR43766">
    <property type="entry name" value="TRYPTOPHAN--TRNA LIGASE, MITOCHONDRIAL"/>
    <property type="match status" value="1"/>
</dbReference>
<dbReference type="NCBIfam" id="TIGR00233">
    <property type="entry name" value="trpS"/>
    <property type="match status" value="1"/>
</dbReference>
<dbReference type="SUPFAM" id="SSF52374">
    <property type="entry name" value="Nucleotidylyl transferase"/>
    <property type="match status" value="1"/>
</dbReference>
<dbReference type="EMBL" id="AP014608">
    <property type="protein sequence ID" value="BBA17019.1"/>
    <property type="molecule type" value="Genomic_DNA"/>
</dbReference>
<evidence type="ECO:0000256" key="9">
    <source>
        <dbReference type="NCBIfam" id="TIGR00233"/>
    </source>
</evidence>
<dbReference type="InterPro" id="IPR014729">
    <property type="entry name" value="Rossmann-like_a/b/a_fold"/>
</dbReference>
<gene>
    <name evidence="11" type="primary">trpS</name>
    <name evidence="11" type="ORF">STAT_076</name>
</gene>
<keyword evidence="5 10" id="KW-0067">ATP-binding</keyword>
<dbReference type="AlphaFoldDB" id="A0A224AJM3"/>
<evidence type="ECO:0000256" key="8">
    <source>
        <dbReference type="ARBA" id="ARBA00049929"/>
    </source>
</evidence>
<protein>
    <recommendedName>
        <fullName evidence="2 9">Tryptophan--tRNA ligase</fullName>
        <ecNumber evidence="2 9">6.1.1.2</ecNumber>
    </recommendedName>
</protein>
<dbReference type="Proteomes" id="UP000263619">
    <property type="component" value="Chromosome"/>
</dbReference>
<dbReference type="InterPro" id="IPR002305">
    <property type="entry name" value="aa-tRNA-synth_Ic"/>
</dbReference>
<evidence type="ECO:0000256" key="4">
    <source>
        <dbReference type="ARBA" id="ARBA00022741"/>
    </source>
</evidence>
<keyword evidence="7 10" id="KW-0030">Aminoacyl-tRNA synthetase</keyword>
<dbReference type="PRINTS" id="PR01039">
    <property type="entry name" value="TRNASYNTHTRP"/>
</dbReference>
<dbReference type="InterPro" id="IPR002306">
    <property type="entry name" value="Trp-tRNA-ligase"/>
</dbReference>
<dbReference type="Gene3D" id="1.10.240.10">
    <property type="entry name" value="Tyrosyl-Transfer RNA Synthetase"/>
    <property type="match status" value="1"/>
</dbReference>
<dbReference type="InterPro" id="IPR050203">
    <property type="entry name" value="Trp-tRNA_synthetase"/>
</dbReference>
<dbReference type="GO" id="GO:0005524">
    <property type="term" value="F:ATP binding"/>
    <property type="evidence" value="ECO:0007669"/>
    <property type="project" value="UniProtKB-KW"/>
</dbReference>
<evidence type="ECO:0000256" key="2">
    <source>
        <dbReference type="ARBA" id="ARBA00013161"/>
    </source>
</evidence>
<reference evidence="11 12" key="1">
    <citation type="submission" date="2014-06" db="EMBL/GenBank/DDBJ databases">
        <title>Genome sequence of the intracellular symbiont Blattabacterium cuenoti, strain STAT from the wood feeding cockroach Salganea taiwanensis taiwanensis.</title>
        <authorList>
            <person name="Kinjo Y."/>
            <person name="Ohkuma M."/>
            <person name="Tokuda G."/>
        </authorList>
    </citation>
    <scope>NUCLEOTIDE SEQUENCE [LARGE SCALE GENOMIC DNA]</scope>
    <source>
        <strain evidence="11 12">STAT</strain>
    </source>
</reference>
<dbReference type="GO" id="GO:0004830">
    <property type="term" value="F:tryptophan-tRNA ligase activity"/>
    <property type="evidence" value="ECO:0007669"/>
    <property type="project" value="UniProtKB-UniRule"/>
</dbReference>
<evidence type="ECO:0000256" key="6">
    <source>
        <dbReference type="ARBA" id="ARBA00022917"/>
    </source>
</evidence>
<dbReference type="FunFam" id="1.10.240.10:FF:000005">
    <property type="entry name" value="Tryptophan--tRNA ligase"/>
    <property type="match status" value="1"/>
</dbReference>
<comment type="similarity">
    <text evidence="1 10">Belongs to the class-I aminoacyl-tRNA synthetase family.</text>
</comment>
<keyword evidence="12" id="KW-1185">Reference proteome</keyword>
<proteinExistence type="inferred from homology"/>
<comment type="catalytic activity">
    <reaction evidence="8">
        <text>tRNA(Trp) + L-tryptophan + ATP = L-tryptophyl-tRNA(Trp) + AMP + diphosphate + H(+)</text>
        <dbReference type="Rhea" id="RHEA:24080"/>
        <dbReference type="Rhea" id="RHEA-COMP:9671"/>
        <dbReference type="Rhea" id="RHEA-COMP:9705"/>
        <dbReference type="ChEBI" id="CHEBI:15378"/>
        <dbReference type="ChEBI" id="CHEBI:30616"/>
        <dbReference type="ChEBI" id="CHEBI:33019"/>
        <dbReference type="ChEBI" id="CHEBI:57912"/>
        <dbReference type="ChEBI" id="CHEBI:78442"/>
        <dbReference type="ChEBI" id="CHEBI:78535"/>
        <dbReference type="ChEBI" id="CHEBI:456215"/>
        <dbReference type="EC" id="6.1.1.2"/>
    </reaction>
</comment>
<organism evidence="11 12">
    <name type="scientific">Blattabacterium cuenoti STAT</name>
    <dbReference type="NCBI Taxonomy" id="1457030"/>
    <lineage>
        <taxon>Bacteria</taxon>
        <taxon>Pseudomonadati</taxon>
        <taxon>Bacteroidota</taxon>
        <taxon>Flavobacteriia</taxon>
        <taxon>Flavobacteriales</taxon>
        <taxon>Blattabacteriaceae</taxon>
        <taxon>Blattabacterium</taxon>
    </lineage>
</organism>
<keyword evidence="6 10" id="KW-0648">Protein biosynthesis</keyword>
<sequence length="333" mass="38483">MEKKIMLTGIRSTGTPHLGNILSVIIPSVSIANKNAKHSSFIFIADLHSMIQMEKESISTIKNYTYQIAAAWLAFGLNIDNCLFYRQSDISSVTELAWYFNCFYPYKRLTLAHAFKKEIKEIDKKKISVGLFTYPILMAADILLYNAKLIPVGKDQLQHIEIARRIAYYFNKKIGKQLFVLPNAFLQKKMFVIGTDGTKMSKSKKNCINIFSSDEILKKQIMSIRTDSKSVKEKKNPETDYIISLYSLIAPVDKIEIMKKKYMKGGYSYFEAKIALYEYIIHKFSSERKKFFSFIKNKSLLDHILDSGAKKAKKIAEERLNFIRKHLKFNPII</sequence>
<evidence type="ECO:0000256" key="7">
    <source>
        <dbReference type="ARBA" id="ARBA00023146"/>
    </source>
</evidence>
<dbReference type="EC" id="6.1.1.2" evidence="2 9"/>
<evidence type="ECO:0000256" key="10">
    <source>
        <dbReference type="RuleBase" id="RU363036"/>
    </source>
</evidence>
<evidence type="ECO:0000256" key="3">
    <source>
        <dbReference type="ARBA" id="ARBA00022598"/>
    </source>
</evidence>
<evidence type="ECO:0000313" key="11">
    <source>
        <dbReference type="EMBL" id="BBA17019.1"/>
    </source>
</evidence>
<dbReference type="PANTHER" id="PTHR43766:SF1">
    <property type="entry name" value="TRYPTOPHAN--TRNA LIGASE, MITOCHONDRIAL"/>
    <property type="match status" value="1"/>
</dbReference>